<sequence>MENNIPIRLGGSEIHGFHTSEGDEASGELIGALSSDGFTSELVGADSDSAEIELNGVGLAGLALSTGK</sequence>
<accession>A0A7J7MQ50</accession>
<comment type="caution">
    <text evidence="1">The sequence shown here is derived from an EMBL/GenBank/DDBJ whole genome shotgun (WGS) entry which is preliminary data.</text>
</comment>
<organism evidence="1 2">
    <name type="scientific">Kingdonia uniflora</name>
    <dbReference type="NCBI Taxonomy" id="39325"/>
    <lineage>
        <taxon>Eukaryota</taxon>
        <taxon>Viridiplantae</taxon>
        <taxon>Streptophyta</taxon>
        <taxon>Embryophyta</taxon>
        <taxon>Tracheophyta</taxon>
        <taxon>Spermatophyta</taxon>
        <taxon>Magnoliopsida</taxon>
        <taxon>Ranunculales</taxon>
        <taxon>Circaeasteraceae</taxon>
        <taxon>Kingdonia</taxon>
    </lineage>
</organism>
<dbReference type="AlphaFoldDB" id="A0A7J7MQ50"/>
<dbReference type="EMBL" id="JACGCM010001289">
    <property type="protein sequence ID" value="KAF6156964.1"/>
    <property type="molecule type" value="Genomic_DNA"/>
</dbReference>
<evidence type="ECO:0000313" key="1">
    <source>
        <dbReference type="EMBL" id="KAF6156964.1"/>
    </source>
</evidence>
<dbReference type="Proteomes" id="UP000541444">
    <property type="component" value="Unassembled WGS sequence"/>
</dbReference>
<reference evidence="1 2" key="1">
    <citation type="journal article" date="2020" name="IScience">
        <title>Genome Sequencing of the Endangered Kingdonia uniflora (Circaeasteraceae, Ranunculales) Reveals Potential Mechanisms of Evolutionary Specialization.</title>
        <authorList>
            <person name="Sun Y."/>
            <person name="Deng T."/>
            <person name="Zhang A."/>
            <person name="Moore M.J."/>
            <person name="Landis J.B."/>
            <person name="Lin N."/>
            <person name="Zhang H."/>
            <person name="Zhang X."/>
            <person name="Huang J."/>
            <person name="Zhang X."/>
            <person name="Sun H."/>
            <person name="Wang H."/>
        </authorList>
    </citation>
    <scope>NUCLEOTIDE SEQUENCE [LARGE SCALE GENOMIC DNA]</scope>
    <source>
        <strain evidence="1">TB1705</strain>
        <tissue evidence="1">Leaf</tissue>
    </source>
</reference>
<protein>
    <submittedName>
        <fullName evidence="1">Uncharacterized protein</fullName>
    </submittedName>
</protein>
<evidence type="ECO:0000313" key="2">
    <source>
        <dbReference type="Proteomes" id="UP000541444"/>
    </source>
</evidence>
<proteinExistence type="predicted"/>
<gene>
    <name evidence="1" type="ORF">GIB67_039725</name>
</gene>
<name>A0A7J7MQ50_9MAGN</name>
<keyword evidence="2" id="KW-1185">Reference proteome</keyword>